<evidence type="ECO:0000313" key="3">
    <source>
        <dbReference type="Proteomes" id="UP000609323"/>
    </source>
</evidence>
<name>A0ABQ1FTM3_9BACL</name>
<feature type="region of interest" description="Disordered" evidence="1">
    <location>
        <begin position="63"/>
        <end position="83"/>
    </location>
</feature>
<proteinExistence type="predicted"/>
<evidence type="ECO:0000313" key="2">
    <source>
        <dbReference type="EMBL" id="GGA29045.1"/>
    </source>
</evidence>
<dbReference type="EMBL" id="BMHF01000003">
    <property type="protein sequence ID" value="GGA29045.1"/>
    <property type="molecule type" value="Genomic_DNA"/>
</dbReference>
<sequence>MPDTEDRAGHSRKRIRVSGGQRSAKPGILHTGLEHNGFPFAKVHAEQFGEQVAKQVPEAVMQDDYSEDQQSAVQNFGAAASND</sequence>
<gene>
    <name evidence="2" type="ORF">GCM10010917_12490</name>
</gene>
<feature type="region of interest" description="Disordered" evidence="1">
    <location>
        <begin position="1"/>
        <end position="29"/>
    </location>
</feature>
<dbReference type="Proteomes" id="UP000609323">
    <property type="component" value="Unassembled WGS sequence"/>
</dbReference>
<evidence type="ECO:0000256" key="1">
    <source>
        <dbReference type="SAM" id="MobiDB-lite"/>
    </source>
</evidence>
<accession>A0ABQ1FTM3</accession>
<comment type="caution">
    <text evidence="2">The sequence shown here is derived from an EMBL/GenBank/DDBJ whole genome shotgun (WGS) entry which is preliminary data.</text>
</comment>
<organism evidence="2 3">
    <name type="scientific">Paenibacillus physcomitrellae</name>
    <dbReference type="NCBI Taxonomy" id="1619311"/>
    <lineage>
        <taxon>Bacteria</taxon>
        <taxon>Bacillati</taxon>
        <taxon>Bacillota</taxon>
        <taxon>Bacilli</taxon>
        <taxon>Bacillales</taxon>
        <taxon>Paenibacillaceae</taxon>
        <taxon>Paenibacillus</taxon>
    </lineage>
</organism>
<keyword evidence="3" id="KW-1185">Reference proteome</keyword>
<reference evidence="3" key="1">
    <citation type="journal article" date="2019" name="Int. J. Syst. Evol. Microbiol.">
        <title>The Global Catalogue of Microorganisms (GCM) 10K type strain sequencing project: providing services to taxonomists for standard genome sequencing and annotation.</title>
        <authorList>
            <consortium name="The Broad Institute Genomics Platform"/>
            <consortium name="The Broad Institute Genome Sequencing Center for Infectious Disease"/>
            <person name="Wu L."/>
            <person name="Ma J."/>
        </authorList>
    </citation>
    <scope>NUCLEOTIDE SEQUENCE [LARGE SCALE GENOMIC DNA]</scope>
    <source>
        <strain evidence="3">CGMCC 1.15044</strain>
    </source>
</reference>
<protein>
    <submittedName>
        <fullName evidence="2">Uncharacterized protein</fullName>
    </submittedName>
</protein>